<reference evidence="2 3" key="1">
    <citation type="submission" date="2019-03" db="EMBL/GenBank/DDBJ databases">
        <title>Draft genome of Massilia hortus sp. nov., a novel bacterial species of the Oxalobacteraceae family.</title>
        <authorList>
            <person name="Peta V."/>
            <person name="Raths R."/>
            <person name="Bucking H."/>
        </authorList>
    </citation>
    <scope>NUCLEOTIDE SEQUENCE [LARGE SCALE GENOMIC DNA]</scope>
    <source>
        <strain evidence="2 3">ONC3</strain>
    </source>
</reference>
<dbReference type="InterPro" id="IPR007435">
    <property type="entry name" value="DUF484"/>
</dbReference>
<dbReference type="PANTHER" id="PTHR38765">
    <property type="entry name" value="DUF484 DOMAIN-CONTAINING PROTEIN"/>
    <property type="match status" value="1"/>
</dbReference>
<dbReference type="Gene3D" id="3.30.450.40">
    <property type="match status" value="1"/>
</dbReference>
<dbReference type="RefSeq" id="WP_135191039.1">
    <property type="nucleotide sequence ID" value="NZ_SPUM01000120.1"/>
</dbReference>
<evidence type="ECO:0000313" key="2">
    <source>
        <dbReference type="EMBL" id="TFW29762.1"/>
    </source>
</evidence>
<dbReference type="PANTHER" id="PTHR38765:SF1">
    <property type="entry name" value="DUF484 DOMAIN-CONTAINING PROTEIN"/>
    <property type="match status" value="1"/>
</dbReference>
<organism evidence="2 3">
    <name type="scientific">Massilia horti</name>
    <dbReference type="NCBI Taxonomy" id="2562153"/>
    <lineage>
        <taxon>Bacteria</taxon>
        <taxon>Pseudomonadati</taxon>
        <taxon>Pseudomonadota</taxon>
        <taxon>Betaproteobacteria</taxon>
        <taxon>Burkholderiales</taxon>
        <taxon>Oxalobacteraceae</taxon>
        <taxon>Telluria group</taxon>
        <taxon>Massilia</taxon>
    </lineage>
</organism>
<dbReference type="EMBL" id="SPUM01000120">
    <property type="protein sequence ID" value="TFW29762.1"/>
    <property type="molecule type" value="Genomic_DNA"/>
</dbReference>
<comment type="caution">
    <text evidence="2">The sequence shown here is derived from an EMBL/GenBank/DDBJ whole genome shotgun (WGS) entry which is preliminary data.</text>
</comment>
<proteinExistence type="predicted"/>
<accession>A0A4Y9SSJ3</accession>
<dbReference type="AlphaFoldDB" id="A0A4Y9SSJ3"/>
<dbReference type="SUPFAM" id="SSF55781">
    <property type="entry name" value="GAF domain-like"/>
    <property type="match status" value="1"/>
</dbReference>
<protein>
    <submittedName>
        <fullName evidence="2">DUF484 family protein</fullName>
    </submittedName>
</protein>
<keyword evidence="1" id="KW-0175">Coiled coil</keyword>
<dbReference type="Pfam" id="PF04340">
    <property type="entry name" value="DUF484"/>
    <property type="match status" value="1"/>
</dbReference>
<sequence>MTAPLDSAAVARYLADHPHFFEEYAGLLGELKLASPVTGKAVSLQERQLEVMRDKYRALELRMAELLRTAEANAAIADRFHGWHQDLLRAGDVANMPHVVADGLVKRFGVPQATLRLWDLAPGHEDNWYTTGVSEDARLFAASLRTPYCGSNRDFEAVRWLDDFEAVRSTVMVALRAKGETFGLLVLGSPDPERFTDRMATDFLVHIGETASTALAPLRA</sequence>
<evidence type="ECO:0000256" key="1">
    <source>
        <dbReference type="SAM" id="Coils"/>
    </source>
</evidence>
<evidence type="ECO:0000313" key="3">
    <source>
        <dbReference type="Proteomes" id="UP000297258"/>
    </source>
</evidence>
<name>A0A4Y9SSJ3_9BURK</name>
<keyword evidence="3" id="KW-1185">Reference proteome</keyword>
<feature type="coiled-coil region" evidence="1">
    <location>
        <begin position="42"/>
        <end position="69"/>
    </location>
</feature>
<dbReference type="OrthoDB" id="8525200at2"/>
<gene>
    <name evidence="2" type="ORF">E4O92_18030</name>
</gene>
<dbReference type="InterPro" id="IPR029016">
    <property type="entry name" value="GAF-like_dom_sf"/>
</dbReference>
<dbReference type="Proteomes" id="UP000297258">
    <property type="component" value="Unassembled WGS sequence"/>
</dbReference>